<evidence type="ECO:0000256" key="2">
    <source>
        <dbReference type="SAM" id="SignalP"/>
    </source>
</evidence>
<proteinExistence type="predicted"/>
<dbReference type="AlphaFoldDB" id="A0AA88IN68"/>
<reference evidence="3" key="1">
    <citation type="submission" date="2023-07" db="EMBL/GenBank/DDBJ databases">
        <title>Chromosome-level Genome Assembly of Striped Snakehead (Channa striata).</title>
        <authorList>
            <person name="Liu H."/>
        </authorList>
    </citation>
    <scope>NUCLEOTIDE SEQUENCE</scope>
    <source>
        <strain evidence="3">Gz</strain>
        <tissue evidence="3">Muscle</tissue>
    </source>
</reference>
<sequence length="314" mass="32976">MAGFCWMTVVLVFFLSVGTSLAAVDQNWLTSIIEGIKDQYPLGNTFSLIVNIPENQDLDSLQEVLQDDSTDKVKEAVSQGQVYQGSRVVAAAQSEALSQVLKNMEPLIKSSQGNFLIIYSEESPCGSTCTNTNEGSIANKINDITQNWSGYAFVFSKVLAGPDADTSQLAQSFKQLTISKLGLENIFRCFQPGDDAFQCTSCSSGGDVKPSCVANTSPSNEEQDEDEETGESEPAGKGKQPAMGPAEEIGAGEELSTGVGPGQGDEIGTGLGSEMATGTGAGVRKGKSKPGKARKCKACKKGCKLRGAGRGKGV</sequence>
<evidence type="ECO:0000313" key="3">
    <source>
        <dbReference type="EMBL" id="KAK2817522.1"/>
    </source>
</evidence>
<keyword evidence="2" id="KW-0732">Signal</keyword>
<keyword evidence="4" id="KW-1185">Reference proteome</keyword>
<gene>
    <name evidence="3" type="ORF">Q5P01_025713</name>
</gene>
<feature type="compositionally biased region" description="Gly residues" evidence="1">
    <location>
        <begin position="259"/>
        <end position="271"/>
    </location>
</feature>
<dbReference type="Proteomes" id="UP001187415">
    <property type="component" value="Unassembled WGS sequence"/>
</dbReference>
<comment type="caution">
    <text evidence="3">The sequence shown here is derived from an EMBL/GenBank/DDBJ whole genome shotgun (WGS) entry which is preliminary data.</text>
</comment>
<organism evidence="3 4">
    <name type="scientific">Channa striata</name>
    <name type="common">Snakehead murrel</name>
    <name type="synonym">Ophicephalus striatus</name>
    <dbReference type="NCBI Taxonomy" id="64152"/>
    <lineage>
        <taxon>Eukaryota</taxon>
        <taxon>Metazoa</taxon>
        <taxon>Chordata</taxon>
        <taxon>Craniata</taxon>
        <taxon>Vertebrata</taxon>
        <taxon>Euteleostomi</taxon>
        <taxon>Actinopterygii</taxon>
        <taxon>Neopterygii</taxon>
        <taxon>Teleostei</taxon>
        <taxon>Neoteleostei</taxon>
        <taxon>Acanthomorphata</taxon>
        <taxon>Anabantaria</taxon>
        <taxon>Anabantiformes</taxon>
        <taxon>Channoidei</taxon>
        <taxon>Channidae</taxon>
        <taxon>Channa</taxon>
    </lineage>
</organism>
<evidence type="ECO:0000313" key="4">
    <source>
        <dbReference type="Proteomes" id="UP001187415"/>
    </source>
</evidence>
<feature type="region of interest" description="Disordered" evidence="1">
    <location>
        <begin position="205"/>
        <end position="294"/>
    </location>
</feature>
<accession>A0AA88IN68</accession>
<dbReference type="EMBL" id="JAUPFM010000021">
    <property type="protein sequence ID" value="KAK2817522.1"/>
    <property type="molecule type" value="Genomic_DNA"/>
</dbReference>
<protein>
    <submittedName>
        <fullName evidence="3">Uncharacterized protein</fullName>
    </submittedName>
</protein>
<dbReference type="Pfam" id="PF18744">
    <property type="entry name" value="SNAD1"/>
    <property type="match status" value="1"/>
</dbReference>
<feature type="chain" id="PRO_5041707898" evidence="2">
    <location>
        <begin position="23"/>
        <end position="314"/>
    </location>
</feature>
<name>A0AA88IN68_CHASR</name>
<feature type="compositionally biased region" description="Acidic residues" evidence="1">
    <location>
        <begin position="221"/>
        <end position="231"/>
    </location>
</feature>
<evidence type="ECO:0000256" key="1">
    <source>
        <dbReference type="SAM" id="MobiDB-lite"/>
    </source>
</evidence>
<feature type="compositionally biased region" description="Basic residues" evidence="1">
    <location>
        <begin position="284"/>
        <end position="294"/>
    </location>
</feature>
<feature type="signal peptide" evidence="2">
    <location>
        <begin position="1"/>
        <end position="22"/>
    </location>
</feature>
<dbReference type="InterPro" id="IPR040958">
    <property type="entry name" value="SNAD1"/>
</dbReference>